<dbReference type="Proteomes" id="UP000326207">
    <property type="component" value="Unassembled WGS sequence"/>
</dbReference>
<dbReference type="Gene3D" id="3.40.50.150">
    <property type="entry name" value="Vaccinia Virus protein VP39"/>
    <property type="match status" value="1"/>
</dbReference>
<dbReference type="SUPFAM" id="SSF53335">
    <property type="entry name" value="S-adenosyl-L-methionine-dependent methyltransferases"/>
    <property type="match status" value="1"/>
</dbReference>
<accession>A0A5N5UMG0</accession>
<organism evidence="1 2">
    <name type="scientific">Halosegnis rubeus</name>
    <dbReference type="NCBI Taxonomy" id="2212850"/>
    <lineage>
        <taxon>Archaea</taxon>
        <taxon>Methanobacteriati</taxon>
        <taxon>Methanobacteriota</taxon>
        <taxon>Stenosarchaea group</taxon>
        <taxon>Halobacteria</taxon>
        <taxon>Halobacteriales</taxon>
        <taxon>Natronomonadaceae</taxon>
        <taxon>Halosegnis</taxon>
    </lineage>
</organism>
<dbReference type="RefSeq" id="WP_152156192.1">
    <property type="nucleotide sequence ID" value="NZ_QMDY01000003.1"/>
</dbReference>
<reference evidence="1 2" key="1">
    <citation type="submission" date="2019-10" db="EMBL/GenBank/DDBJ databases">
        <title>Unraveling microbial dark matter from salterns through culturing: the case of the genus Halosegnis.</title>
        <authorList>
            <person name="Duran-Viseras A."/>
            <person name="Andrei A.-S."/>
            <person name="Vera-Gargallo B."/>
            <person name="Ghai R."/>
            <person name="Sanchez-Porro C."/>
            <person name="Ventosa A."/>
        </authorList>
    </citation>
    <scope>NUCLEOTIDE SEQUENCE [LARGE SCALE GENOMIC DNA]</scope>
    <source>
        <strain evidence="1 2">F19-13</strain>
    </source>
</reference>
<protein>
    <submittedName>
        <fullName evidence="1">DUF1156 domain-containing protein</fullName>
    </submittedName>
</protein>
<proteinExistence type="predicted"/>
<sequence>MSDREEQQSDTPKQVAIESRLPLTAIDIESQKDMQSGRYPALRGLHKWFAGRPTPAARLSIIASAYPDSIDPDTLLRLMQCGPKELDTGLSDYIIEKFSQDRKGSTIDDHYGYPNPNTQSPTAAELSELHETVRDAWGGELPTVLDPTAGRGIIPFESMRYGFPTVANELNPIPSVLLNVALRFAPSIGSLEAEVSEWGERILETARKNTATYFPTQEGESQILSYACTYLISCEACGGDIPLTSKWWINQSASGGVAAKPRYEDGEVEYGFVEISSSGGEFNPQDAPVDRGNADCPHCSTVNEEEDIRDQIQADEFEYSVYGVNYESTTGNRQYRAGTAADEAGLEQAAERIETDFELLDYLAEPIKPGLNTTQIKNYGMDEWRDIFTPRQLVTHFEFYKAYEEHKTAIQEKYDDETANAILTILTLGSSRAFGFNSRLSQWYDSRGYPDPLFTDNNYAMKKMFGENNLAAPRRGYKQSLEHVLDSYEELTTHDVPGDVELLSQDAATLSDSIGAEEVDIAVVDPPYYSSIMYAELSEGYYVIQKPYLEDVFPELFNTRLPNRDDEAVANPSRFNDITDDETSKKQRANEYYEQKMQAIFSELNTVMNSDGVMTVMFTHREMDAWDTLTSALIDAGFAISATHPIKTEKTDRVGLQGKSSADSSILLVARKVEGMNTQTTLWETIADDIQEIAKAETEEILKSGYNISKTDMAIAAYGPTLHRFTREYPIVDKKGEIVRPRKALAEARKAVTSVIAETFLNTSGIERLDALTRWYILCWLVYDNDTMPYDEGRQLGMAADVDIDNIKRATKIWRGGQEVTLQSQNDRVQDIVMVKDSSTENPSSRKYPVDPTDSRFAYTIDTVHVALHVYEREGPRAAWKWLSDRNLKSNDEFKIAVAALLEVLPSDTKMHELLVNLVSGETGEYLEVNLDHLNMAGTNRQSELGEHIE</sequence>
<evidence type="ECO:0000313" key="1">
    <source>
        <dbReference type="EMBL" id="KAB7518812.1"/>
    </source>
</evidence>
<dbReference type="EMBL" id="QMDY01000003">
    <property type="protein sequence ID" value="KAB7518812.1"/>
    <property type="molecule type" value="Genomic_DNA"/>
</dbReference>
<dbReference type="AlphaFoldDB" id="A0A5N5UMG0"/>
<gene>
    <name evidence="1" type="ORF">DP108_06500</name>
</gene>
<comment type="caution">
    <text evidence="1">The sequence shown here is derived from an EMBL/GenBank/DDBJ whole genome shotgun (WGS) entry which is preliminary data.</text>
</comment>
<evidence type="ECO:0000313" key="2">
    <source>
        <dbReference type="Proteomes" id="UP000326207"/>
    </source>
</evidence>
<name>A0A5N5UMG0_9EURY</name>
<dbReference type="InterPro" id="IPR029063">
    <property type="entry name" value="SAM-dependent_MTases_sf"/>
</dbReference>